<dbReference type="PANTHER" id="PTHR35848:SF6">
    <property type="entry name" value="CUPIN TYPE-2 DOMAIN-CONTAINING PROTEIN"/>
    <property type="match status" value="1"/>
</dbReference>
<dbReference type="Gene3D" id="2.60.120.10">
    <property type="entry name" value="Jelly Rolls"/>
    <property type="match status" value="1"/>
</dbReference>
<dbReference type="PANTHER" id="PTHR35848">
    <property type="entry name" value="OXALATE-BINDING PROTEIN"/>
    <property type="match status" value="1"/>
</dbReference>
<sequence>MVRKEKAVIVDGLAGGKGQAEVYHVVSEEEMMGHGRLYARVVLKPNSSVGYHQHVGETEPYLILKGKGTFIDNDGSRTEVGPGDVCIIDVGHSHGLENNSDEDLEFMALVYMDEVK</sequence>
<dbReference type="InterPro" id="IPR013096">
    <property type="entry name" value="Cupin_2"/>
</dbReference>
<keyword evidence="4" id="KW-1185">Reference proteome</keyword>
<dbReference type="InterPro" id="IPR051610">
    <property type="entry name" value="GPI/OXD"/>
</dbReference>
<gene>
    <name evidence="3" type="ORF">DWV06_03055</name>
</gene>
<proteinExistence type="predicted"/>
<comment type="caution">
    <text evidence="3">The sequence shown here is derived from an EMBL/GenBank/DDBJ whole genome shotgun (WGS) entry which is preliminary data.</text>
</comment>
<keyword evidence="1" id="KW-0479">Metal-binding</keyword>
<dbReference type="RefSeq" id="WP_115480701.1">
    <property type="nucleotide sequence ID" value="NZ_QRCT01000012.1"/>
</dbReference>
<dbReference type="GO" id="GO:0046872">
    <property type="term" value="F:metal ion binding"/>
    <property type="evidence" value="ECO:0007669"/>
    <property type="project" value="UniProtKB-KW"/>
</dbReference>
<dbReference type="SUPFAM" id="SSF51182">
    <property type="entry name" value="RmlC-like cupins"/>
    <property type="match status" value="1"/>
</dbReference>
<name>A0A371AY13_9FIRM</name>
<protein>
    <submittedName>
        <fullName evidence="3">Cupin domain-containing protein</fullName>
    </submittedName>
</protein>
<dbReference type="InterPro" id="IPR014710">
    <property type="entry name" value="RmlC-like_jellyroll"/>
</dbReference>
<dbReference type="OrthoDB" id="9797047at2"/>
<dbReference type="Pfam" id="PF07883">
    <property type="entry name" value="Cupin_2"/>
    <property type="match status" value="1"/>
</dbReference>
<accession>A0A371AY13</accession>
<reference evidence="3 4" key="1">
    <citation type="submission" date="2018-07" db="EMBL/GenBank/DDBJ databases">
        <title>Anaerosacharophilus polymeroproducens gen. nov. sp. nov., an anaerobic bacterium isolated from salt field.</title>
        <authorList>
            <person name="Kim W."/>
            <person name="Yang S.-H."/>
            <person name="Oh J."/>
            <person name="Lee J.-H."/>
            <person name="Kwon K.K."/>
        </authorList>
    </citation>
    <scope>NUCLEOTIDE SEQUENCE [LARGE SCALE GENOMIC DNA]</scope>
    <source>
        <strain evidence="3 4">MCWD5</strain>
    </source>
</reference>
<feature type="domain" description="Cupin type-2" evidence="2">
    <location>
        <begin position="40"/>
        <end position="108"/>
    </location>
</feature>
<dbReference type="InterPro" id="IPR011051">
    <property type="entry name" value="RmlC_Cupin_sf"/>
</dbReference>
<dbReference type="Proteomes" id="UP000255036">
    <property type="component" value="Unassembled WGS sequence"/>
</dbReference>
<evidence type="ECO:0000313" key="4">
    <source>
        <dbReference type="Proteomes" id="UP000255036"/>
    </source>
</evidence>
<dbReference type="CDD" id="cd02221">
    <property type="entry name" value="cupin_TM1287-like"/>
    <property type="match status" value="1"/>
</dbReference>
<evidence type="ECO:0000313" key="3">
    <source>
        <dbReference type="EMBL" id="RDU24468.1"/>
    </source>
</evidence>
<dbReference type="AlphaFoldDB" id="A0A371AY13"/>
<evidence type="ECO:0000259" key="2">
    <source>
        <dbReference type="Pfam" id="PF07883"/>
    </source>
</evidence>
<organism evidence="3 4">
    <name type="scientific">Anaerosacchariphilus polymeriproducens</name>
    <dbReference type="NCBI Taxonomy" id="1812858"/>
    <lineage>
        <taxon>Bacteria</taxon>
        <taxon>Bacillati</taxon>
        <taxon>Bacillota</taxon>
        <taxon>Clostridia</taxon>
        <taxon>Lachnospirales</taxon>
        <taxon>Lachnospiraceae</taxon>
        <taxon>Anaerosacchariphilus</taxon>
    </lineage>
</organism>
<dbReference type="EMBL" id="QRCT01000012">
    <property type="protein sequence ID" value="RDU24468.1"/>
    <property type="molecule type" value="Genomic_DNA"/>
</dbReference>
<evidence type="ECO:0000256" key="1">
    <source>
        <dbReference type="ARBA" id="ARBA00022723"/>
    </source>
</evidence>